<gene>
    <name evidence="2" type="ORF">EVAR_18850_1</name>
</gene>
<reference evidence="2 3" key="1">
    <citation type="journal article" date="2019" name="Commun. Biol.">
        <title>The bagworm genome reveals a unique fibroin gene that provides high tensile strength.</title>
        <authorList>
            <person name="Kono N."/>
            <person name="Nakamura H."/>
            <person name="Ohtoshi R."/>
            <person name="Tomita M."/>
            <person name="Numata K."/>
            <person name="Arakawa K."/>
        </authorList>
    </citation>
    <scope>NUCLEOTIDE SEQUENCE [LARGE SCALE GENOMIC DNA]</scope>
</reference>
<comment type="caution">
    <text evidence="2">The sequence shown here is derived from an EMBL/GenBank/DDBJ whole genome shotgun (WGS) entry which is preliminary data.</text>
</comment>
<organism evidence="2 3">
    <name type="scientific">Eumeta variegata</name>
    <name type="common">Bagworm moth</name>
    <name type="synonym">Eumeta japonica</name>
    <dbReference type="NCBI Taxonomy" id="151549"/>
    <lineage>
        <taxon>Eukaryota</taxon>
        <taxon>Metazoa</taxon>
        <taxon>Ecdysozoa</taxon>
        <taxon>Arthropoda</taxon>
        <taxon>Hexapoda</taxon>
        <taxon>Insecta</taxon>
        <taxon>Pterygota</taxon>
        <taxon>Neoptera</taxon>
        <taxon>Endopterygota</taxon>
        <taxon>Lepidoptera</taxon>
        <taxon>Glossata</taxon>
        <taxon>Ditrysia</taxon>
        <taxon>Tineoidea</taxon>
        <taxon>Psychidae</taxon>
        <taxon>Oiketicinae</taxon>
        <taxon>Eumeta</taxon>
    </lineage>
</organism>
<keyword evidence="3" id="KW-1185">Reference proteome</keyword>
<feature type="compositionally biased region" description="Polar residues" evidence="1">
    <location>
        <begin position="90"/>
        <end position="102"/>
    </location>
</feature>
<evidence type="ECO:0000313" key="2">
    <source>
        <dbReference type="EMBL" id="GBP27373.1"/>
    </source>
</evidence>
<protein>
    <submittedName>
        <fullName evidence="2">Uncharacterized protein</fullName>
    </submittedName>
</protein>
<dbReference type="Proteomes" id="UP000299102">
    <property type="component" value="Unassembled WGS sequence"/>
</dbReference>
<evidence type="ECO:0000256" key="1">
    <source>
        <dbReference type="SAM" id="MobiDB-lite"/>
    </source>
</evidence>
<evidence type="ECO:0000313" key="3">
    <source>
        <dbReference type="Proteomes" id="UP000299102"/>
    </source>
</evidence>
<sequence>MRNTATEPEVWRQQTADACCLDCCCWMHGSPDWRRSAACTVRSTRSRSLMRATLTSAVGGPLTSEERPSTACAAESASPRQFLLRHTRRSPPSTCRSAQNTGIPCEKKPES</sequence>
<accession>A0A4C1ULM9</accession>
<name>A0A4C1ULM9_EUMVA</name>
<dbReference type="AlphaFoldDB" id="A0A4C1ULM9"/>
<feature type="region of interest" description="Disordered" evidence="1">
    <location>
        <begin position="58"/>
        <end position="111"/>
    </location>
</feature>
<dbReference type="EMBL" id="BGZK01000192">
    <property type="protein sequence ID" value="GBP27373.1"/>
    <property type="molecule type" value="Genomic_DNA"/>
</dbReference>
<proteinExistence type="predicted"/>